<protein>
    <submittedName>
        <fullName evidence="1">Uncharacterized protein</fullName>
    </submittedName>
</protein>
<comment type="caution">
    <text evidence="1">The sequence shown here is derived from an EMBL/GenBank/DDBJ whole genome shotgun (WGS) entry which is preliminary data.</text>
</comment>
<dbReference type="Proteomes" id="UP000735302">
    <property type="component" value="Unassembled WGS sequence"/>
</dbReference>
<reference evidence="1 2" key="1">
    <citation type="journal article" date="2021" name="Elife">
        <title>Chloroplast acquisition without the gene transfer in kleptoplastic sea slugs, Plakobranchus ocellatus.</title>
        <authorList>
            <person name="Maeda T."/>
            <person name="Takahashi S."/>
            <person name="Yoshida T."/>
            <person name="Shimamura S."/>
            <person name="Takaki Y."/>
            <person name="Nagai Y."/>
            <person name="Toyoda A."/>
            <person name="Suzuki Y."/>
            <person name="Arimoto A."/>
            <person name="Ishii H."/>
            <person name="Satoh N."/>
            <person name="Nishiyama T."/>
            <person name="Hasebe M."/>
            <person name="Maruyama T."/>
            <person name="Minagawa J."/>
            <person name="Obokata J."/>
            <person name="Shigenobu S."/>
        </authorList>
    </citation>
    <scope>NUCLEOTIDE SEQUENCE [LARGE SCALE GENOMIC DNA]</scope>
</reference>
<name>A0AAV3YQ39_9GAST</name>
<evidence type="ECO:0000313" key="2">
    <source>
        <dbReference type="Proteomes" id="UP000735302"/>
    </source>
</evidence>
<evidence type="ECO:0000313" key="1">
    <source>
        <dbReference type="EMBL" id="GFN84662.1"/>
    </source>
</evidence>
<gene>
    <name evidence="1" type="ORF">PoB_001116800</name>
</gene>
<organism evidence="1 2">
    <name type="scientific">Plakobranchus ocellatus</name>
    <dbReference type="NCBI Taxonomy" id="259542"/>
    <lineage>
        <taxon>Eukaryota</taxon>
        <taxon>Metazoa</taxon>
        <taxon>Spiralia</taxon>
        <taxon>Lophotrochozoa</taxon>
        <taxon>Mollusca</taxon>
        <taxon>Gastropoda</taxon>
        <taxon>Heterobranchia</taxon>
        <taxon>Euthyneura</taxon>
        <taxon>Panpulmonata</taxon>
        <taxon>Sacoglossa</taxon>
        <taxon>Placobranchoidea</taxon>
        <taxon>Plakobranchidae</taxon>
        <taxon>Plakobranchus</taxon>
    </lineage>
</organism>
<proteinExistence type="predicted"/>
<accession>A0AAV3YQ39</accession>
<sequence length="119" mass="13519">MQSESYITEFATEGILFRFMIGMIEKMYEYSYITVKSQKSEEKLNNSSKRQCQYHWTNKILPTRSIAESISAHPGSALATTAKNNTSSTSFKLATSTIVLARLEKTNSKTSARVLPRRR</sequence>
<dbReference type="EMBL" id="BLXT01001321">
    <property type="protein sequence ID" value="GFN84662.1"/>
    <property type="molecule type" value="Genomic_DNA"/>
</dbReference>
<dbReference type="AlphaFoldDB" id="A0AAV3YQ39"/>
<keyword evidence="2" id="KW-1185">Reference proteome</keyword>